<organism evidence="3 4">
    <name type="scientific">Zymoseptoria tritici (strain ST99CH_3D7)</name>
    <dbReference type="NCBI Taxonomy" id="1276538"/>
    <lineage>
        <taxon>Eukaryota</taxon>
        <taxon>Fungi</taxon>
        <taxon>Dikarya</taxon>
        <taxon>Ascomycota</taxon>
        <taxon>Pezizomycotina</taxon>
        <taxon>Dothideomycetes</taxon>
        <taxon>Dothideomycetidae</taxon>
        <taxon>Mycosphaerellales</taxon>
        <taxon>Mycosphaerellaceae</taxon>
        <taxon>Zymoseptoria</taxon>
    </lineage>
</organism>
<dbReference type="GO" id="GO:0016491">
    <property type="term" value="F:oxidoreductase activity"/>
    <property type="evidence" value="ECO:0007669"/>
    <property type="project" value="UniProtKB-KW"/>
</dbReference>
<dbReference type="EMBL" id="LT853701">
    <property type="protein sequence ID" value="SMQ54954.1"/>
    <property type="molecule type" value="Genomic_DNA"/>
</dbReference>
<dbReference type="PANTHER" id="PTHR10696:SF54">
    <property type="entry name" value="FAMILY OXIDOREDUCTASE, PUTATIVE (AFU_ORTHOLOGUE AFUA_4G13850)-RELATED"/>
    <property type="match status" value="1"/>
</dbReference>
<keyword evidence="4" id="KW-1185">Reference proteome</keyword>
<dbReference type="AlphaFoldDB" id="A0A1X7S5I9"/>
<evidence type="ECO:0000259" key="2">
    <source>
        <dbReference type="Pfam" id="PF02668"/>
    </source>
</evidence>
<evidence type="ECO:0000256" key="1">
    <source>
        <dbReference type="ARBA" id="ARBA00023002"/>
    </source>
</evidence>
<gene>
    <name evidence="3" type="ORF">ZT3D7_G10109</name>
</gene>
<dbReference type="SUPFAM" id="SSF51197">
    <property type="entry name" value="Clavaminate synthase-like"/>
    <property type="match status" value="1"/>
</dbReference>
<evidence type="ECO:0000313" key="3">
    <source>
        <dbReference type="EMBL" id="SMQ54954.1"/>
    </source>
</evidence>
<dbReference type="InterPro" id="IPR042098">
    <property type="entry name" value="TauD-like_sf"/>
</dbReference>
<dbReference type="Proteomes" id="UP000215127">
    <property type="component" value="Chromosome 10"/>
</dbReference>
<dbReference type="FunFam" id="3.60.130.10:FF:000011">
    <property type="entry name" value="Taurine catabolism dioxygenase TauD"/>
    <property type="match status" value="1"/>
</dbReference>
<accession>A0A1X7S5I9</accession>
<dbReference type="Gene3D" id="3.60.130.10">
    <property type="entry name" value="Clavaminate synthase-like"/>
    <property type="match status" value="1"/>
</dbReference>
<dbReference type="PANTHER" id="PTHR10696">
    <property type="entry name" value="GAMMA-BUTYROBETAINE HYDROXYLASE-RELATED"/>
    <property type="match status" value="1"/>
</dbReference>
<feature type="domain" description="TauD/TfdA-like" evidence="2">
    <location>
        <begin position="89"/>
        <end position="355"/>
    </location>
</feature>
<proteinExistence type="predicted"/>
<dbReference type="InterPro" id="IPR003819">
    <property type="entry name" value="TauD/TfdA-like"/>
</dbReference>
<evidence type="ECO:0000313" key="4">
    <source>
        <dbReference type="Proteomes" id="UP000215127"/>
    </source>
</evidence>
<protein>
    <recommendedName>
        <fullName evidence="2">TauD/TfdA-like domain-containing protein</fullName>
    </recommendedName>
</protein>
<sequence>MGSFEVLTQPTIGYSPDYDQYLARVQHRQQTETLPTTLPEGFPAQLKSDLVWDGSDIGSKYNWTYELSTNELEEIEAALSHFKALNIPLGHVSQDTFPLPNLHSALRKISDELHNGRGFKVLRGLPVTKHTREENIIIYAGVSSHIAPIRGRQDHQHDGKPADVVLAHIKDLSRIVDASKIGAPAYTTDKQVFHTDVGDVIALHCLDTAAEGGQSKLSSSWTVYNEIAKSRPDLIRTLAEPWAAENFSGKGPRYSLRPLLHYTPRTATSPERMIIQYARRTFTGYMGLPRSSDIPPITEAQAEALDTLHFLAEKHAVTLDFQQGDVQYVNNLSIFHARNAFKDTPEQQRHLVRLWLRDPENAWQTPEGLAQRWADIYDGVTPENSVFPLEPRIRTASSGGKEQKLE</sequence>
<dbReference type="InterPro" id="IPR050411">
    <property type="entry name" value="AlphaKG_dependent_hydroxylases"/>
</dbReference>
<name>A0A1X7S5I9_ZYMT9</name>
<keyword evidence="1" id="KW-0560">Oxidoreductase</keyword>
<dbReference type="STRING" id="1276538.A0A1X7S5I9"/>
<reference evidence="3 4" key="1">
    <citation type="submission" date="2016-06" db="EMBL/GenBank/DDBJ databases">
        <authorList>
            <person name="Kjaerup R.B."/>
            <person name="Dalgaard T.S."/>
            <person name="Juul-Madsen H.R."/>
        </authorList>
    </citation>
    <scope>NUCLEOTIDE SEQUENCE [LARGE SCALE GENOMIC DNA]</scope>
</reference>
<dbReference type="Pfam" id="PF02668">
    <property type="entry name" value="TauD"/>
    <property type="match status" value="1"/>
</dbReference>